<comment type="caution">
    <text evidence="1">The sequence shown here is derived from an EMBL/GenBank/DDBJ whole genome shotgun (WGS) entry which is preliminary data.</text>
</comment>
<reference evidence="1 2" key="1">
    <citation type="submission" date="2024-05" db="EMBL/GenBank/DDBJ databases">
        <authorList>
            <person name="Wallberg A."/>
        </authorList>
    </citation>
    <scope>NUCLEOTIDE SEQUENCE [LARGE SCALE GENOMIC DNA]</scope>
</reference>
<dbReference type="Proteomes" id="UP001497623">
    <property type="component" value="Unassembled WGS sequence"/>
</dbReference>
<dbReference type="EMBL" id="CAXKWB010044462">
    <property type="protein sequence ID" value="CAL4160709.1"/>
    <property type="molecule type" value="Genomic_DNA"/>
</dbReference>
<organism evidence="1 2">
    <name type="scientific">Meganyctiphanes norvegica</name>
    <name type="common">Northern krill</name>
    <name type="synonym">Thysanopoda norvegica</name>
    <dbReference type="NCBI Taxonomy" id="48144"/>
    <lineage>
        <taxon>Eukaryota</taxon>
        <taxon>Metazoa</taxon>
        <taxon>Ecdysozoa</taxon>
        <taxon>Arthropoda</taxon>
        <taxon>Crustacea</taxon>
        <taxon>Multicrustacea</taxon>
        <taxon>Malacostraca</taxon>
        <taxon>Eumalacostraca</taxon>
        <taxon>Eucarida</taxon>
        <taxon>Euphausiacea</taxon>
        <taxon>Euphausiidae</taxon>
        <taxon>Meganyctiphanes</taxon>
    </lineage>
</organism>
<protein>
    <submittedName>
        <fullName evidence="1">Uncharacterized protein</fullName>
    </submittedName>
</protein>
<accession>A0AAV2S6X5</accession>
<sequence length="238" mass="28088">QRTRVSCQHLRQYLVLKLDFCPTKNEIISFIDIEKKIELLKVKRYTVSGMVDEGNLNNYIIQYVITNECNTSIIEYDHCLGNRTSTCARMKSISLREVVTIRMMQPGLEEGYSTIIPPRVHLCFNCKETKICILTLREYINTILNEDSESHDTRDRFDEYDDRDDLNATLLSSLKLSPICYDVIDSIFRTIKRLNKEGVRGYYGNRHLRRIRPFNEQMQFNHYKMGHSFEVEPRNRDG</sequence>
<evidence type="ECO:0000313" key="2">
    <source>
        <dbReference type="Proteomes" id="UP001497623"/>
    </source>
</evidence>
<gene>
    <name evidence="1" type="ORF">MNOR_LOCUS32534</name>
</gene>
<feature type="non-terminal residue" evidence="1">
    <location>
        <position position="1"/>
    </location>
</feature>
<dbReference type="AlphaFoldDB" id="A0AAV2S6X5"/>
<name>A0AAV2S6X5_MEGNR</name>
<keyword evidence="2" id="KW-1185">Reference proteome</keyword>
<feature type="non-terminal residue" evidence="1">
    <location>
        <position position="238"/>
    </location>
</feature>
<evidence type="ECO:0000313" key="1">
    <source>
        <dbReference type="EMBL" id="CAL4160709.1"/>
    </source>
</evidence>
<proteinExistence type="predicted"/>